<dbReference type="OrthoDB" id="5857966at2759"/>
<dbReference type="PROSITE" id="PS00108">
    <property type="entry name" value="PROTEIN_KINASE_ST"/>
    <property type="match status" value="1"/>
</dbReference>
<evidence type="ECO:0000256" key="1">
    <source>
        <dbReference type="ARBA" id="ARBA00004479"/>
    </source>
</evidence>
<protein>
    <submittedName>
        <fullName evidence="18">LEAF RUST 10 DISEASE-RESISTANCE LOCUS RECEPTOR-LIKE PROTEIN KINASE-like protein 2.1 isoform X3</fullName>
    </submittedName>
</protein>
<keyword evidence="10 15" id="KW-1133">Transmembrane helix</keyword>
<gene>
    <name evidence="18" type="ORF">CKAN_00488000</name>
</gene>
<proteinExistence type="predicted"/>
<feature type="domain" description="Gnk2-homologous" evidence="17">
    <location>
        <begin position="98"/>
        <end position="208"/>
    </location>
</feature>
<keyword evidence="12" id="KW-0325">Glycoprotein</keyword>
<keyword evidence="8 18" id="KW-0418">Kinase</keyword>
<dbReference type="Pfam" id="PF01657">
    <property type="entry name" value="Stress-antifung"/>
    <property type="match status" value="2"/>
</dbReference>
<evidence type="ECO:0000256" key="2">
    <source>
        <dbReference type="ARBA" id="ARBA00022527"/>
    </source>
</evidence>
<dbReference type="GO" id="GO:0005524">
    <property type="term" value="F:ATP binding"/>
    <property type="evidence" value="ECO:0007669"/>
    <property type="project" value="UniProtKB-UniRule"/>
</dbReference>
<accession>A0A443ND70</accession>
<dbReference type="CDD" id="cd23509">
    <property type="entry name" value="Gnk2-like"/>
    <property type="match status" value="1"/>
</dbReference>
<dbReference type="InterPro" id="IPR045874">
    <property type="entry name" value="LRK10/LRL21-25-like"/>
</dbReference>
<evidence type="ECO:0000259" key="16">
    <source>
        <dbReference type="PROSITE" id="PS50011"/>
    </source>
</evidence>
<name>A0A443ND70_9MAGN</name>
<dbReference type="SUPFAM" id="SSF56112">
    <property type="entry name" value="Protein kinase-like (PK-like)"/>
    <property type="match status" value="1"/>
</dbReference>
<keyword evidence="5" id="KW-0732">Signal</keyword>
<dbReference type="FunFam" id="1.10.510.10:FF:000590">
    <property type="entry name" value="PR5-like receptor kinase"/>
    <property type="match status" value="1"/>
</dbReference>
<keyword evidence="3" id="KW-0808">Transferase</keyword>
<dbReference type="InterPro" id="IPR011009">
    <property type="entry name" value="Kinase-like_dom_sf"/>
</dbReference>
<evidence type="ECO:0000259" key="17">
    <source>
        <dbReference type="PROSITE" id="PS51473"/>
    </source>
</evidence>
<evidence type="ECO:0000256" key="6">
    <source>
        <dbReference type="ARBA" id="ARBA00022737"/>
    </source>
</evidence>
<dbReference type="STRING" id="337451.A0A443ND70"/>
<keyword evidence="18" id="KW-0675">Receptor</keyword>
<comment type="caution">
    <text evidence="18">The sequence shown here is derived from an EMBL/GenBank/DDBJ whole genome shotgun (WGS) entry which is preliminary data.</text>
</comment>
<dbReference type="GO" id="GO:0004674">
    <property type="term" value="F:protein serine/threonine kinase activity"/>
    <property type="evidence" value="ECO:0007669"/>
    <property type="project" value="UniProtKB-KW"/>
</dbReference>
<dbReference type="CDD" id="cd12087">
    <property type="entry name" value="TM_EGFR-like"/>
    <property type="match status" value="1"/>
</dbReference>
<keyword evidence="9 13" id="KW-0067">ATP-binding</keyword>
<dbReference type="Pfam" id="PF00069">
    <property type="entry name" value="Pkinase"/>
    <property type="match status" value="1"/>
</dbReference>
<evidence type="ECO:0000256" key="7">
    <source>
        <dbReference type="ARBA" id="ARBA00022741"/>
    </source>
</evidence>
<keyword evidence="19" id="KW-1185">Reference proteome</keyword>
<sequence length="673" mass="74676">MDSAEINSKLKGCPLTFCKKTPLRKQQGRSLLWVRKTGEPLQLSLLAMNASWVKQMSSRTFQTNLNLLLSSLISKAPSSSGFYMDSVGENPNRVHGLVLCRGQFFHNQSWTRQEYPDVDPRKLIRGLVESAPRQPLMFAANKLEVKRDYLSESETRYGLVQCTRDLTGDGCRSCLNELMKDYRLCCEGMRGWRIVAGSCSIWYDDHHLLFFGLTYRPSLRNRMLQEKGNEITYGVSSSSSEQTDLSSPAPQPTTLSNSSSATVTVNSTPNGSPAPPTPPLALPRISNTTPPTATPPPASGPAPGINKGPAGLGPKVRLVIIGVSILGILIFIAAVVLLFFLYRRRSNNRTTITKDVETFLKNNGSLGPKRYKYSELKKMTNSFRDEVGHGGFGCVFKGRLPDGRLVAVKVLSGSKGNGQDFINEVASIGKTYHVNVVSLLGFCFEGSKRALIYEYMPNGSLDRYIYGEKPRSMNPLGWDKLYKIALEIARGLEYLHVRCSMRILHLDIKPHNILLDENFCPKIADFGLAKLCPTKDSTISTLTPRGTIGYTAPEVHCRNFGGVSYKSDVYSYGMMVLEMVGGRRNIDAEAQTSQIYFPQWIYKCLNQQGSDIRVEGLATGAEEEMARKMSVVGLWCIQMSPADRPSMSQVVEMFQGSNEDVPMPPNPFPPPPR</sequence>
<feature type="compositionally biased region" description="Pro residues" evidence="14">
    <location>
        <begin position="272"/>
        <end position="281"/>
    </location>
</feature>
<feature type="transmembrane region" description="Helical" evidence="15">
    <location>
        <begin position="318"/>
        <end position="342"/>
    </location>
</feature>
<dbReference type="InterPro" id="IPR008271">
    <property type="entry name" value="Ser/Thr_kinase_AS"/>
</dbReference>
<dbReference type="SMART" id="SM00220">
    <property type="entry name" value="S_TKc"/>
    <property type="match status" value="1"/>
</dbReference>
<dbReference type="AlphaFoldDB" id="A0A443ND70"/>
<feature type="binding site" evidence="13">
    <location>
        <position position="409"/>
    </location>
    <ligand>
        <name>ATP</name>
        <dbReference type="ChEBI" id="CHEBI:30616"/>
    </ligand>
</feature>
<evidence type="ECO:0000313" key="18">
    <source>
        <dbReference type="EMBL" id="RWR76438.1"/>
    </source>
</evidence>
<evidence type="ECO:0000256" key="15">
    <source>
        <dbReference type="SAM" id="Phobius"/>
    </source>
</evidence>
<dbReference type="PROSITE" id="PS51473">
    <property type="entry name" value="GNK2"/>
    <property type="match status" value="1"/>
</dbReference>
<evidence type="ECO:0000256" key="4">
    <source>
        <dbReference type="ARBA" id="ARBA00022692"/>
    </source>
</evidence>
<evidence type="ECO:0000256" key="12">
    <source>
        <dbReference type="ARBA" id="ARBA00023180"/>
    </source>
</evidence>
<dbReference type="GO" id="GO:0016020">
    <property type="term" value="C:membrane"/>
    <property type="evidence" value="ECO:0007669"/>
    <property type="project" value="UniProtKB-SubCell"/>
</dbReference>
<dbReference type="Gene3D" id="1.10.510.10">
    <property type="entry name" value="Transferase(Phosphotransferase) domain 1"/>
    <property type="match status" value="1"/>
</dbReference>
<dbReference type="PANTHER" id="PTHR27009">
    <property type="entry name" value="RUST RESISTANCE KINASE LR10-RELATED"/>
    <property type="match status" value="1"/>
</dbReference>
<keyword evidence="6" id="KW-0677">Repeat</keyword>
<feature type="region of interest" description="Disordered" evidence="14">
    <location>
        <begin position="233"/>
        <end position="306"/>
    </location>
</feature>
<evidence type="ECO:0000313" key="19">
    <source>
        <dbReference type="Proteomes" id="UP000283530"/>
    </source>
</evidence>
<dbReference type="PROSITE" id="PS50011">
    <property type="entry name" value="PROTEIN_KINASE_DOM"/>
    <property type="match status" value="1"/>
</dbReference>
<dbReference type="InterPro" id="IPR002902">
    <property type="entry name" value="GNK2"/>
</dbReference>
<dbReference type="InterPro" id="IPR038408">
    <property type="entry name" value="GNK2_sf"/>
</dbReference>
<evidence type="ECO:0000256" key="5">
    <source>
        <dbReference type="ARBA" id="ARBA00022729"/>
    </source>
</evidence>
<organism evidence="18 19">
    <name type="scientific">Cinnamomum micranthum f. kanehirae</name>
    <dbReference type="NCBI Taxonomy" id="337451"/>
    <lineage>
        <taxon>Eukaryota</taxon>
        <taxon>Viridiplantae</taxon>
        <taxon>Streptophyta</taxon>
        <taxon>Embryophyta</taxon>
        <taxon>Tracheophyta</taxon>
        <taxon>Spermatophyta</taxon>
        <taxon>Magnoliopsida</taxon>
        <taxon>Magnoliidae</taxon>
        <taxon>Laurales</taxon>
        <taxon>Lauraceae</taxon>
        <taxon>Cinnamomum</taxon>
    </lineage>
</organism>
<comment type="subcellular location">
    <subcellularLocation>
        <location evidence="1">Membrane</location>
        <topology evidence="1">Single-pass type I membrane protein</topology>
    </subcellularLocation>
</comment>
<evidence type="ECO:0000256" key="13">
    <source>
        <dbReference type="PROSITE-ProRule" id="PRU10141"/>
    </source>
</evidence>
<dbReference type="FunFam" id="3.30.200.20:FF:000178">
    <property type="entry name" value="serine/threonine-protein kinase PBS1-like"/>
    <property type="match status" value="1"/>
</dbReference>
<dbReference type="PROSITE" id="PS00107">
    <property type="entry name" value="PROTEIN_KINASE_ATP"/>
    <property type="match status" value="1"/>
</dbReference>
<feature type="domain" description="Protein kinase" evidence="16">
    <location>
        <begin position="381"/>
        <end position="669"/>
    </location>
</feature>
<dbReference type="EMBL" id="QPKB01000002">
    <property type="protein sequence ID" value="RWR76438.1"/>
    <property type="molecule type" value="Genomic_DNA"/>
</dbReference>
<keyword evidence="4 15" id="KW-0812">Transmembrane</keyword>
<dbReference type="Gene3D" id="3.30.430.20">
    <property type="entry name" value="Gnk2 domain, C-X8-C-X2-C motif"/>
    <property type="match status" value="2"/>
</dbReference>
<reference evidence="18 19" key="1">
    <citation type="journal article" date="2019" name="Nat. Plants">
        <title>Stout camphor tree genome fills gaps in understanding of flowering plant genome evolution.</title>
        <authorList>
            <person name="Chaw S.M."/>
            <person name="Liu Y.C."/>
            <person name="Wu Y.W."/>
            <person name="Wang H.Y."/>
            <person name="Lin C.I."/>
            <person name="Wu C.S."/>
            <person name="Ke H.M."/>
            <person name="Chang L.Y."/>
            <person name="Hsu C.Y."/>
            <person name="Yang H.T."/>
            <person name="Sudianto E."/>
            <person name="Hsu M.H."/>
            <person name="Wu K.P."/>
            <person name="Wang L.N."/>
            <person name="Leebens-Mack J.H."/>
            <person name="Tsai I.J."/>
        </authorList>
    </citation>
    <scope>NUCLEOTIDE SEQUENCE [LARGE SCALE GENOMIC DNA]</scope>
    <source>
        <strain evidence="19">cv. Chaw 1501</strain>
        <tissue evidence="18">Young leaves</tissue>
    </source>
</reference>
<keyword evidence="11 15" id="KW-0472">Membrane</keyword>
<dbReference type="InterPro" id="IPR000719">
    <property type="entry name" value="Prot_kinase_dom"/>
</dbReference>
<evidence type="ECO:0000256" key="9">
    <source>
        <dbReference type="ARBA" id="ARBA00022840"/>
    </source>
</evidence>
<feature type="compositionally biased region" description="Low complexity" evidence="14">
    <location>
        <begin position="236"/>
        <end position="271"/>
    </location>
</feature>
<dbReference type="Proteomes" id="UP000283530">
    <property type="component" value="Unassembled WGS sequence"/>
</dbReference>
<dbReference type="Gene3D" id="3.30.200.20">
    <property type="entry name" value="Phosphorylase Kinase, domain 1"/>
    <property type="match status" value="1"/>
</dbReference>
<keyword evidence="2" id="KW-0723">Serine/threonine-protein kinase</keyword>
<evidence type="ECO:0000256" key="3">
    <source>
        <dbReference type="ARBA" id="ARBA00022679"/>
    </source>
</evidence>
<evidence type="ECO:0000256" key="11">
    <source>
        <dbReference type="ARBA" id="ARBA00023136"/>
    </source>
</evidence>
<dbReference type="InterPro" id="IPR017441">
    <property type="entry name" value="Protein_kinase_ATP_BS"/>
</dbReference>
<keyword evidence="7 13" id="KW-0547">Nucleotide-binding</keyword>
<evidence type="ECO:0000256" key="10">
    <source>
        <dbReference type="ARBA" id="ARBA00022989"/>
    </source>
</evidence>
<evidence type="ECO:0000256" key="8">
    <source>
        <dbReference type="ARBA" id="ARBA00022777"/>
    </source>
</evidence>
<evidence type="ECO:0000256" key="14">
    <source>
        <dbReference type="SAM" id="MobiDB-lite"/>
    </source>
</evidence>